<evidence type="ECO:0000256" key="2">
    <source>
        <dbReference type="ARBA" id="ARBA00008685"/>
    </source>
</evidence>
<protein>
    <submittedName>
        <fullName evidence="16">Ionotropic receptor 93a</fullName>
    </submittedName>
</protein>
<proteinExistence type="inferred from homology"/>
<feature type="chain" id="PRO_5026976625" evidence="13">
    <location>
        <begin position="21"/>
        <end position="859"/>
    </location>
</feature>
<evidence type="ECO:0000256" key="3">
    <source>
        <dbReference type="ARBA" id="ARBA00022475"/>
    </source>
</evidence>
<comment type="subcellular location">
    <subcellularLocation>
        <location evidence="1">Cell membrane</location>
        <topology evidence="1">Multi-pass membrane protein</topology>
    </subcellularLocation>
</comment>
<dbReference type="InterPro" id="IPR001320">
    <property type="entry name" value="Iontro_rcpt_C"/>
</dbReference>
<keyword evidence="6 12" id="KW-0472">Membrane</keyword>
<dbReference type="GO" id="GO:0005886">
    <property type="term" value="C:plasma membrane"/>
    <property type="evidence" value="ECO:0007669"/>
    <property type="project" value="UniProtKB-SubCell"/>
</dbReference>
<dbReference type="GeneID" id="115620344"/>
<feature type="transmembrane region" description="Helical" evidence="12">
    <location>
        <begin position="603"/>
        <end position="619"/>
    </location>
</feature>
<dbReference type="FunFam" id="1.10.287.70:FF:000143">
    <property type="entry name" value="Probable glutamate receptor"/>
    <property type="match status" value="1"/>
</dbReference>
<dbReference type="PRINTS" id="PR00177">
    <property type="entry name" value="NMDARECEPTOR"/>
</dbReference>
<feature type="signal peptide" evidence="13">
    <location>
        <begin position="1"/>
        <end position="20"/>
    </location>
</feature>
<feature type="disulfide bond" evidence="11">
    <location>
        <begin position="744"/>
        <end position="799"/>
    </location>
</feature>
<dbReference type="Proteomes" id="UP000504634">
    <property type="component" value="Unplaced"/>
</dbReference>
<evidence type="ECO:0000256" key="13">
    <source>
        <dbReference type="SAM" id="SignalP"/>
    </source>
</evidence>
<evidence type="ECO:0000256" key="6">
    <source>
        <dbReference type="ARBA" id="ARBA00023136"/>
    </source>
</evidence>
<evidence type="ECO:0000256" key="12">
    <source>
        <dbReference type="SAM" id="Phobius"/>
    </source>
</evidence>
<keyword evidence="13" id="KW-0732">Signal</keyword>
<dbReference type="Gene3D" id="1.10.287.70">
    <property type="match status" value="1"/>
</dbReference>
<dbReference type="InterPro" id="IPR052192">
    <property type="entry name" value="Insect_Ionotropic_Sensory_Rcpt"/>
</dbReference>
<dbReference type="InterPro" id="IPR001508">
    <property type="entry name" value="Iono_Glu_rcpt_met"/>
</dbReference>
<dbReference type="SUPFAM" id="SSF53850">
    <property type="entry name" value="Periplasmic binding protein-like II"/>
    <property type="match status" value="1"/>
</dbReference>
<feature type="transmembrane region" description="Helical" evidence="12">
    <location>
        <begin position="821"/>
        <end position="843"/>
    </location>
</feature>
<dbReference type="AlphaFoldDB" id="A0A6J2T2E0"/>
<evidence type="ECO:0000256" key="8">
    <source>
        <dbReference type="ARBA" id="ARBA00023180"/>
    </source>
</evidence>
<dbReference type="RefSeq" id="XP_030369405.1">
    <property type="nucleotide sequence ID" value="XM_030513545.1"/>
</dbReference>
<evidence type="ECO:0000313" key="15">
    <source>
        <dbReference type="Proteomes" id="UP000504634"/>
    </source>
</evidence>
<feature type="transmembrane region" description="Helical" evidence="12">
    <location>
        <begin position="631"/>
        <end position="653"/>
    </location>
</feature>
<keyword evidence="11" id="KW-1015">Disulfide bond</keyword>
<keyword evidence="15" id="KW-1185">Reference proteome</keyword>
<feature type="site" description="Crucial to convey clamshell closure to channel opening" evidence="10">
    <location>
        <position position="660"/>
    </location>
</feature>
<gene>
    <name evidence="16" type="primary">LOC115620344</name>
</gene>
<evidence type="ECO:0000313" key="16">
    <source>
        <dbReference type="RefSeq" id="XP_030369405.1"/>
    </source>
</evidence>
<accession>A0A6J2T2E0</accession>
<dbReference type="OrthoDB" id="5984008at2759"/>
<keyword evidence="8" id="KW-0325">Glycoprotein</keyword>
<dbReference type="CTD" id="42471"/>
<evidence type="ECO:0000259" key="14">
    <source>
        <dbReference type="Pfam" id="PF00060"/>
    </source>
</evidence>
<organism evidence="15 16">
    <name type="scientific">Drosophila lebanonensis</name>
    <name type="common">Fruit fly</name>
    <name type="synonym">Scaptodrosophila lebanonensis</name>
    <dbReference type="NCBI Taxonomy" id="7225"/>
    <lineage>
        <taxon>Eukaryota</taxon>
        <taxon>Metazoa</taxon>
        <taxon>Ecdysozoa</taxon>
        <taxon>Arthropoda</taxon>
        <taxon>Hexapoda</taxon>
        <taxon>Insecta</taxon>
        <taxon>Pterygota</taxon>
        <taxon>Neoptera</taxon>
        <taxon>Endopterygota</taxon>
        <taxon>Diptera</taxon>
        <taxon>Brachycera</taxon>
        <taxon>Muscomorpha</taxon>
        <taxon>Ephydroidea</taxon>
        <taxon>Drosophilidae</taxon>
        <taxon>Scaptodrosophila</taxon>
    </lineage>
</organism>
<evidence type="ECO:0000256" key="1">
    <source>
        <dbReference type="ARBA" id="ARBA00004651"/>
    </source>
</evidence>
<evidence type="ECO:0000256" key="4">
    <source>
        <dbReference type="ARBA" id="ARBA00022692"/>
    </source>
</evidence>
<dbReference type="PANTHER" id="PTHR42643:SF24">
    <property type="entry name" value="IONOTROPIC RECEPTOR 60A"/>
    <property type="match status" value="1"/>
</dbReference>
<dbReference type="Gene3D" id="3.40.190.10">
    <property type="entry name" value="Periplasmic binding protein-like II"/>
    <property type="match status" value="1"/>
</dbReference>
<keyword evidence="4 12" id="KW-0812">Transmembrane</keyword>
<keyword evidence="3" id="KW-1003">Cell membrane</keyword>
<evidence type="ECO:0000256" key="11">
    <source>
        <dbReference type="PIRSR" id="PIRSR601508-3"/>
    </source>
</evidence>
<keyword evidence="5 12" id="KW-1133">Transmembrane helix</keyword>
<feature type="binding site" evidence="9">
    <location>
        <position position="521"/>
    </location>
    <ligand>
        <name>L-glutamate</name>
        <dbReference type="ChEBI" id="CHEBI:29985"/>
    </ligand>
</feature>
<evidence type="ECO:0000256" key="10">
    <source>
        <dbReference type="PIRSR" id="PIRSR601508-2"/>
    </source>
</evidence>
<dbReference type="GO" id="GO:0015276">
    <property type="term" value="F:ligand-gated monoatomic ion channel activity"/>
    <property type="evidence" value="ECO:0007669"/>
    <property type="project" value="InterPro"/>
</dbReference>
<dbReference type="PANTHER" id="PTHR42643">
    <property type="entry name" value="IONOTROPIC RECEPTOR 20A-RELATED"/>
    <property type="match status" value="1"/>
</dbReference>
<reference evidence="16" key="1">
    <citation type="submission" date="2025-08" db="UniProtKB">
        <authorList>
            <consortium name="RefSeq"/>
        </authorList>
    </citation>
    <scope>IDENTIFICATION</scope>
    <source>
        <strain evidence="16">11010-0011.00</strain>
        <tissue evidence="16">Whole body</tissue>
    </source>
</reference>
<comment type="similarity">
    <text evidence="2">Belongs to the glutamate-gated ion channel (TC 1.A.10.1) family.</text>
</comment>
<evidence type="ECO:0000256" key="5">
    <source>
        <dbReference type="ARBA" id="ARBA00022989"/>
    </source>
</evidence>
<dbReference type="Pfam" id="PF00060">
    <property type="entry name" value="Lig_chan"/>
    <property type="match status" value="1"/>
</dbReference>
<dbReference type="GO" id="GO:0050907">
    <property type="term" value="P:detection of chemical stimulus involved in sensory perception"/>
    <property type="evidence" value="ECO:0007669"/>
    <property type="project" value="UniProtKB-ARBA"/>
</dbReference>
<dbReference type="GO" id="GO:0038023">
    <property type="term" value="F:signaling receptor activity"/>
    <property type="evidence" value="ECO:0007669"/>
    <property type="project" value="InterPro"/>
</dbReference>
<name>A0A6J2T2E0_DROLE</name>
<sequence>MRLPLFLALWIARQFSTISANDFSSFLSANASLAVVVDHDYMHKRGQNIIAHFEKILSDTIRENMKNGGINVRYFTWNAVRLKKDFLAAITVTDCENTWNFYKSTQETSVLLIAITDSDCPRLPINRALMIPMVDHGDEFPQIILDAKVQQILKWKTAVVFLDQSILDSNSMLVKSIVHESTTNHIAPISLILYKIDDSLRGQKKRSALRQALAQFAPFKHELQHQQFLVLSQFYEEIIEIAESLNMFHVNNQWMFFVLEELQRDFDANTITINLDEGANIAFALNATSPDCMDTLNCTITEISMAFVTSISRMILEEQSIYGEISDEEWESIRSTKQEKQDEILTYMKDYLKNNSRCASCAKWSVETAVTWGKSQENRKFRSAPTRDAKNRNFEFVKIGYWSPLLGFVCQELMFPHIEHHFRNITMDIVTVHNPPWQILTKDSRGVIVEHKGIVMEILKELSRALNFTYYLHEVKEDEFDYNLSSNESEELVGSMTFRIPYKVVELMQGNRFFLAAVAATVDELQNKPFNYTQPISVQKYSFITRQPDEVSRIYLFTAPFTLETWGCLMGIILVTAPVLYVINRLLPLHELKISGLSTMKNCFWYVYGALLQQGGMYLPKADSGRLVVGFWWIVVIVLVTTYCGNLVAFLTFPKFQPGVDFLGQLSHHKEISQYGLRNGTFFEKYTQSTTRKDFMDYMERAVIYSNGNAEDIAAVKSGRRVNIDWRINLQLIVQQHFEHDKECKFALGKEDFVDEQIALIVPSDSAYLNLINHHIDRLFRMGFIERWHQTNLPSMDKCSGRSLMRQITNHKVNLEDMQGCFLVLIFGFSTAVFVACIEFWYFRLYVQSNQRKRSVFAN</sequence>
<evidence type="ECO:0000256" key="9">
    <source>
        <dbReference type="PIRSR" id="PIRSR601508-1"/>
    </source>
</evidence>
<feature type="transmembrane region" description="Helical" evidence="12">
    <location>
        <begin position="554"/>
        <end position="583"/>
    </location>
</feature>
<evidence type="ECO:0000256" key="7">
    <source>
        <dbReference type="ARBA" id="ARBA00023170"/>
    </source>
</evidence>
<keyword evidence="7 16" id="KW-0675">Receptor</keyword>
<feature type="domain" description="Ionotropic glutamate receptor C-terminal" evidence="14">
    <location>
        <begin position="563"/>
        <end position="829"/>
    </location>
</feature>